<name>A0AAV9XLH2_9PEZI</name>
<comment type="caution">
    <text evidence="1">The sequence shown here is derived from an EMBL/GenBank/DDBJ whole genome shotgun (WGS) entry which is preliminary data.</text>
</comment>
<proteinExistence type="predicted"/>
<reference evidence="1 2" key="1">
    <citation type="submission" date="2019-10" db="EMBL/GenBank/DDBJ databases">
        <authorList>
            <person name="Palmer J.M."/>
        </authorList>
    </citation>
    <scope>NUCLEOTIDE SEQUENCE [LARGE SCALE GENOMIC DNA]</scope>
    <source>
        <strain evidence="1 2">TWF694</strain>
    </source>
</reference>
<gene>
    <name evidence="1" type="ORF">TWF694_007561</name>
</gene>
<evidence type="ECO:0000313" key="2">
    <source>
        <dbReference type="Proteomes" id="UP001365542"/>
    </source>
</evidence>
<dbReference type="Proteomes" id="UP001365542">
    <property type="component" value="Unassembled WGS sequence"/>
</dbReference>
<dbReference type="AlphaFoldDB" id="A0AAV9XLH2"/>
<sequence length="136" mass="14769">MAGEGKEGMAAMSVSQTTDGSSLSLCSEGLVTQQHAKCKEFAGASEGTPKKPALVGRCRGGDFFGSRKRGRFAGRNSDRRETATCLTRARSPQTSHGCHSLLRIIPAQQTIIAPYMLIFCHCPISRYSCLNDPFRR</sequence>
<protein>
    <submittedName>
        <fullName evidence="1">Uncharacterized protein</fullName>
    </submittedName>
</protein>
<dbReference type="EMBL" id="JAVHJO010000003">
    <property type="protein sequence ID" value="KAK6541777.1"/>
    <property type="molecule type" value="Genomic_DNA"/>
</dbReference>
<evidence type="ECO:0000313" key="1">
    <source>
        <dbReference type="EMBL" id="KAK6541777.1"/>
    </source>
</evidence>
<organism evidence="1 2">
    <name type="scientific">Orbilia ellipsospora</name>
    <dbReference type="NCBI Taxonomy" id="2528407"/>
    <lineage>
        <taxon>Eukaryota</taxon>
        <taxon>Fungi</taxon>
        <taxon>Dikarya</taxon>
        <taxon>Ascomycota</taxon>
        <taxon>Pezizomycotina</taxon>
        <taxon>Orbiliomycetes</taxon>
        <taxon>Orbiliales</taxon>
        <taxon>Orbiliaceae</taxon>
        <taxon>Orbilia</taxon>
    </lineage>
</organism>
<keyword evidence="2" id="KW-1185">Reference proteome</keyword>
<accession>A0AAV9XLH2</accession>